<keyword evidence="5" id="KW-1185">Reference proteome</keyword>
<dbReference type="PROSITE" id="PS50297">
    <property type="entry name" value="ANK_REP_REGION"/>
    <property type="match status" value="1"/>
</dbReference>
<accession>A0AAI9EFH0</accession>
<sequence>MGDLLDMVGCDPRIQSAREAIFSGSEEDIRATSFHLSGLTTIGPKLDAIRAQKLDILKTLLEMDRTITEDLVAAACEQKDRECVRMLLDFGWPIDKRIYHAASLLWYATDDKDFMSWLISMGADINVRCQLGQPVLARAIVCGDIDVVHLLFENQAEVKHGDLLHCAAEREHHDEGAGIAKALVQRGVGVNTFRYDNPVAMPLRAMHRLPTPLHVACRKQNLPVAQVLVQNGADAYMQMREAGNSCPPSALEIARTKGNRELINLLLGNT</sequence>
<dbReference type="InterPro" id="IPR002110">
    <property type="entry name" value="Ankyrin_rpt"/>
</dbReference>
<dbReference type="InterPro" id="IPR036770">
    <property type="entry name" value="Ankyrin_rpt-contain_sf"/>
</dbReference>
<dbReference type="PROSITE" id="PS50088">
    <property type="entry name" value="ANK_REPEAT"/>
    <property type="match status" value="1"/>
</dbReference>
<reference evidence="4" key="1">
    <citation type="submission" date="2023-11" db="EMBL/GenBank/DDBJ databases">
        <authorList>
            <person name="Alioto T."/>
            <person name="Alioto T."/>
            <person name="Gomez Garrido J."/>
        </authorList>
    </citation>
    <scope>NUCLEOTIDE SEQUENCE</scope>
</reference>
<feature type="repeat" description="ANK" evidence="3">
    <location>
        <begin position="208"/>
        <end position="240"/>
    </location>
</feature>
<keyword evidence="2 3" id="KW-0040">ANK repeat</keyword>
<evidence type="ECO:0000313" key="5">
    <source>
        <dbReference type="Proteomes" id="UP001296104"/>
    </source>
</evidence>
<comment type="caution">
    <text evidence="4">The sequence shown here is derived from an EMBL/GenBank/DDBJ whole genome shotgun (WGS) entry which is preliminary data.</text>
</comment>
<dbReference type="Pfam" id="PF12796">
    <property type="entry name" value="Ank_2"/>
    <property type="match status" value="1"/>
</dbReference>
<name>A0AAI9EFH0_9PEZI</name>
<dbReference type="InterPro" id="IPR050745">
    <property type="entry name" value="Multifunctional_regulatory"/>
</dbReference>
<gene>
    <name evidence="4" type="ORF">LECACI_7A009725</name>
</gene>
<dbReference type="SUPFAM" id="SSF48403">
    <property type="entry name" value="Ankyrin repeat"/>
    <property type="match status" value="1"/>
</dbReference>
<proteinExistence type="predicted"/>
<organism evidence="4 5">
    <name type="scientific">Lecanosticta acicola</name>
    <dbReference type="NCBI Taxonomy" id="111012"/>
    <lineage>
        <taxon>Eukaryota</taxon>
        <taxon>Fungi</taxon>
        <taxon>Dikarya</taxon>
        <taxon>Ascomycota</taxon>
        <taxon>Pezizomycotina</taxon>
        <taxon>Dothideomycetes</taxon>
        <taxon>Dothideomycetidae</taxon>
        <taxon>Mycosphaerellales</taxon>
        <taxon>Mycosphaerellaceae</taxon>
        <taxon>Lecanosticta</taxon>
    </lineage>
</organism>
<evidence type="ECO:0000256" key="2">
    <source>
        <dbReference type="ARBA" id="ARBA00023043"/>
    </source>
</evidence>
<dbReference type="Gene3D" id="1.25.40.20">
    <property type="entry name" value="Ankyrin repeat-containing domain"/>
    <property type="match status" value="1"/>
</dbReference>
<dbReference type="Proteomes" id="UP001296104">
    <property type="component" value="Unassembled WGS sequence"/>
</dbReference>
<dbReference type="EMBL" id="CAVMBE010000123">
    <property type="protein sequence ID" value="CAK4034567.1"/>
    <property type="molecule type" value="Genomic_DNA"/>
</dbReference>
<protein>
    <submittedName>
        <fullName evidence="4">Ankyrin repeat-containing domain</fullName>
    </submittedName>
</protein>
<evidence type="ECO:0000313" key="4">
    <source>
        <dbReference type="EMBL" id="CAK4034567.1"/>
    </source>
</evidence>
<dbReference type="PANTHER" id="PTHR24189">
    <property type="entry name" value="MYOTROPHIN"/>
    <property type="match status" value="1"/>
</dbReference>
<dbReference type="PANTHER" id="PTHR24189:SF50">
    <property type="entry name" value="ANKYRIN REPEAT AND SOCS BOX PROTEIN 2"/>
    <property type="match status" value="1"/>
</dbReference>
<evidence type="ECO:0000256" key="3">
    <source>
        <dbReference type="PROSITE-ProRule" id="PRU00023"/>
    </source>
</evidence>
<dbReference type="AlphaFoldDB" id="A0AAI9EFH0"/>
<evidence type="ECO:0000256" key="1">
    <source>
        <dbReference type="ARBA" id="ARBA00022737"/>
    </source>
</evidence>
<dbReference type="SMART" id="SM00248">
    <property type="entry name" value="ANK"/>
    <property type="match status" value="4"/>
</dbReference>
<keyword evidence="1" id="KW-0677">Repeat</keyword>